<organism evidence="1 2">
    <name type="scientific">Mucilaginibacter mallensis</name>
    <dbReference type="NCBI Taxonomy" id="652787"/>
    <lineage>
        <taxon>Bacteria</taxon>
        <taxon>Pseudomonadati</taxon>
        <taxon>Bacteroidota</taxon>
        <taxon>Sphingobacteriia</taxon>
        <taxon>Sphingobacteriales</taxon>
        <taxon>Sphingobacteriaceae</taxon>
        <taxon>Mucilaginibacter</taxon>
    </lineage>
</organism>
<dbReference type="Proteomes" id="UP000199679">
    <property type="component" value="Chromosome I"/>
</dbReference>
<dbReference type="STRING" id="652787.SAMN05216490_3206"/>
<reference evidence="1 2" key="1">
    <citation type="submission" date="2016-10" db="EMBL/GenBank/DDBJ databases">
        <authorList>
            <person name="de Groot N.N."/>
        </authorList>
    </citation>
    <scope>NUCLEOTIDE SEQUENCE [LARGE SCALE GENOMIC DNA]</scope>
    <source>
        <strain evidence="1 2">MP1X4</strain>
    </source>
</reference>
<dbReference type="AlphaFoldDB" id="A0A1H1ZQJ9"/>
<evidence type="ECO:0000313" key="2">
    <source>
        <dbReference type="Proteomes" id="UP000199679"/>
    </source>
</evidence>
<gene>
    <name evidence="1" type="ORF">SAMN05216490_3206</name>
</gene>
<evidence type="ECO:0000313" key="1">
    <source>
        <dbReference type="EMBL" id="SDT35889.1"/>
    </source>
</evidence>
<dbReference type="EMBL" id="LT629740">
    <property type="protein sequence ID" value="SDT35889.1"/>
    <property type="molecule type" value="Genomic_DNA"/>
</dbReference>
<protein>
    <submittedName>
        <fullName evidence="1">Uncharacterized protein</fullName>
    </submittedName>
</protein>
<accession>A0A1H1ZQJ9</accession>
<keyword evidence="2" id="KW-1185">Reference proteome</keyword>
<sequence length="57" mass="6466">MLFSLFYSCLSVFNINNSASIPSIYTFICINQLLNNAVENDSVFANNLLINLNNYQL</sequence>
<proteinExistence type="predicted"/>
<name>A0A1H1ZQJ9_MUCMA</name>